<evidence type="ECO:0000256" key="8">
    <source>
        <dbReference type="ARBA" id="ARBA00023315"/>
    </source>
</evidence>
<evidence type="ECO:0000256" key="2">
    <source>
        <dbReference type="ARBA" id="ARBA00010065"/>
    </source>
</evidence>
<feature type="transmembrane region" description="Helical" evidence="9">
    <location>
        <begin position="49"/>
        <end position="72"/>
    </location>
</feature>
<accession>A0A918P991</accession>
<feature type="transmembrane region" description="Helical" evidence="9">
    <location>
        <begin position="507"/>
        <end position="526"/>
    </location>
</feature>
<dbReference type="SUPFAM" id="SSF56317">
    <property type="entry name" value="Carbon-nitrogen hydrolase"/>
    <property type="match status" value="1"/>
</dbReference>
<feature type="domain" description="CN hydrolase" evidence="10">
    <location>
        <begin position="235"/>
        <end position="494"/>
    </location>
</feature>
<comment type="pathway">
    <text evidence="9">Protein modification; lipoprotein biosynthesis (N-acyl transfer).</text>
</comment>
<comment type="caution">
    <text evidence="11">The sequence shown here is derived from an EMBL/GenBank/DDBJ whole genome shotgun (WGS) entry which is preliminary data.</text>
</comment>
<evidence type="ECO:0000313" key="11">
    <source>
        <dbReference type="EMBL" id="GGY93402.1"/>
    </source>
</evidence>
<dbReference type="EMBL" id="BMZA01000001">
    <property type="protein sequence ID" value="GGY93402.1"/>
    <property type="molecule type" value="Genomic_DNA"/>
</dbReference>
<dbReference type="GO" id="GO:0042158">
    <property type="term" value="P:lipoprotein biosynthetic process"/>
    <property type="evidence" value="ECO:0007669"/>
    <property type="project" value="UniProtKB-UniRule"/>
</dbReference>
<dbReference type="HAMAP" id="MF_01148">
    <property type="entry name" value="Lnt"/>
    <property type="match status" value="1"/>
</dbReference>
<evidence type="ECO:0000256" key="7">
    <source>
        <dbReference type="ARBA" id="ARBA00023136"/>
    </source>
</evidence>
<comment type="caution">
    <text evidence="9">Lacks conserved residue(s) required for the propagation of feature annotation.</text>
</comment>
<comment type="similarity">
    <text evidence="2 9">Belongs to the CN hydrolase family. Apolipoprotein N-acyltransferase subfamily.</text>
</comment>
<dbReference type="GO" id="GO:0016410">
    <property type="term" value="F:N-acyltransferase activity"/>
    <property type="evidence" value="ECO:0007669"/>
    <property type="project" value="UniProtKB-UniRule"/>
</dbReference>
<keyword evidence="5 9" id="KW-0812">Transmembrane</keyword>
<keyword evidence="6 9" id="KW-1133">Transmembrane helix</keyword>
<evidence type="ECO:0000256" key="9">
    <source>
        <dbReference type="HAMAP-Rule" id="MF_01148"/>
    </source>
</evidence>
<dbReference type="GO" id="GO:0005886">
    <property type="term" value="C:plasma membrane"/>
    <property type="evidence" value="ECO:0007669"/>
    <property type="project" value="UniProtKB-SubCell"/>
</dbReference>
<dbReference type="Proteomes" id="UP000648075">
    <property type="component" value="Unassembled WGS sequence"/>
</dbReference>
<evidence type="ECO:0000256" key="3">
    <source>
        <dbReference type="ARBA" id="ARBA00022475"/>
    </source>
</evidence>
<dbReference type="PROSITE" id="PS50263">
    <property type="entry name" value="CN_HYDROLASE"/>
    <property type="match status" value="1"/>
</dbReference>
<feature type="transmembrane region" description="Helical" evidence="9">
    <location>
        <begin position="166"/>
        <end position="187"/>
    </location>
</feature>
<evidence type="ECO:0000256" key="6">
    <source>
        <dbReference type="ARBA" id="ARBA00022989"/>
    </source>
</evidence>
<protein>
    <recommendedName>
        <fullName evidence="9">Apolipoprotein N-acyltransferase</fullName>
        <shortName evidence="9">ALP N-acyltransferase</shortName>
        <ecNumber evidence="9">2.3.1.269</ecNumber>
    </recommendedName>
</protein>
<comment type="catalytic activity">
    <reaction evidence="9">
        <text>N-terminal S-1,2-diacyl-sn-glyceryl-L-cysteinyl-[lipoprotein] + a glycerophospholipid = N-acyl-S-1,2-diacyl-sn-glyceryl-L-cysteinyl-[lipoprotein] + a 2-acyl-sn-glycero-3-phospholipid + H(+)</text>
        <dbReference type="Rhea" id="RHEA:48228"/>
        <dbReference type="Rhea" id="RHEA-COMP:14681"/>
        <dbReference type="Rhea" id="RHEA-COMP:14684"/>
        <dbReference type="ChEBI" id="CHEBI:15378"/>
        <dbReference type="ChEBI" id="CHEBI:136912"/>
        <dbReference type="ChEBI" id="CHEBI:140656"/>
        <dbReference type="ChEBI" id="CHEBI:140657"/>
        <dbReference type="ChEBI" id="CHEBI:140660"/>
        <dbReference type="EC" id="2.3.1.269"/>
    </reaction>
</comment>
<dbReference type="AlphaFoldDB" id="A0A918P991"/>
<keyword evidence="8 9" id="KW-0012">Acyltransferase</keyword>
<evidence type="ECO:0000256" key="4">
    <source>
        <dbReference type="ARBA" id="ARBA00022679"/>
    </source>
</evidence>
<comment type="subcellular location">
    <subcellularLocation>
        <location evidence="1 9">Cell membrane</location>
        <topology evidence="1 9">Multi-pass membrane protein</topology>
    </subcellularLocation>
</comment>
<keyword evidence="4 9" id="KW-0808">Transferase</keyword>
<dbReference type="InterPro" id="IPR045378">
    <property type="entry name" value="LNT_N"/>
</dbReference>
<dbReference type="EC" id="2.3.1.269" evidence="9"/>
<reference evidence="11" key="1">
    <citation type="journal article" date="2014" name="Int. J. Syst. Evol. Microbiol.">
        <title>Complete genome sequence of Corynebacterium casei LMG S-19264T (=DSM 44701T), isolated from a smear-ripened cheese.</title>
        <authorList>
            <consortium name="US DOE Joint Genome Institute (JGI-PGF)"/>
            <person name="Walter F."/>
            <person name="Albersmeier A."/>
            <person name="Kalinowski J."/>
            <person name="Ruckert C."/>
        </authorList>
    </citation>
    <scope>NUCLEOTIDE SEQUENCE</scope>
    <source>
        <strain evidence="11">KCTC 32255</strain>
    </source>
</reference>
<keyword evidence="12" id="KW-1185">Reference proteome</keyword>
<dbReference type="Gene3D" id="3.60.110.10">
    <property type="entry name" value="Carbon-nitrogen hydrolase"/>
    <property type="match status" value="1"/>
</dbReference>
<sequence length="531" mass="56887">MIAWLLPIVAGVLAACGFQPLALWPLTLIGMACLAWLAMRAGGARSAFLTGWLFGLGLFTLSDNWIATAFTYQAQMPVWLGGIAVGLLSLYLAIFPGLASLGLWLIVRPAPGTPPALAAVPAFAGLWIVSEWLRAWLFTGFAWNPIGVALLGPFRHPGLAALTPWIGTYGLSGLLVLLAAAAAWAAGHAAAARSAPVRLAGALGALLPLALAALGMVALRPPAEQAEGGIAYTLVQPDLRQEVIDDPRRFEPNFQTLARLSPPLRPGQKRLVLWPESGLADYLRDGYPSEYYYQFTYAADPGLARRRIGHTIGDYGLLLSGGVDLVMADGKVRGARNSVTAFDGRGDILASYSKAHLVPYGEYLPMRGLLEPLGLSRLVAGALDFWPGPGPRTYDLGDYGKAGVQICYEIVFSGEVVDPKARPDYIFNPSNDGWFGAWGPPQHLAQARLRAIEEGLPVLRSTTTGISAVIDADGVVRAFAPWHHRSRLDGFIPPAHEATAFARIGNALPLTLAAALILLAFFMVALHRRRR</sequence>
<evidence type="ECO:0000256" key="1">
    <source>
        <dbReference type="ARBA" id="ARBA00004651"/>
    </source>
</evidence>
<dbReference type="CDD" id="cd07571">
    <property type="entry name" value="ALP_N-acyl_transferase"/>
    <property type="match status" value="1"/>
</dbReference>
<evidence type="ECO:0000259" key="10">
    <source>
        <dbReference type="PROSITE" id="PS50263"/>
    </source>
</evidence>
<name>A0A918P991_9SPHN</name>
<evidence type="ECO:0000313" key="12">
    <source>
        <dbReference type="Proteomes" id="UP000648075"/>
    </source>
</evidence>
<feature type="transmembrane region" description="Helical" evidence="9">
    <location>
        <begin position="78"/>
        <end position="107"/>
    </location>
</feature>
<evidence type="ECO:0000256" key="5">
    <source>
        <dbReference type="ARBA" id="ARBA00022692"/>
    </source>
</evidence>
<dbReference type="PANTHER" id="PTHR38686">
    <property type="entry name" value="APOLIPOPROTEIN N-ACYLTRANSFERASE"/>
    <property type="match status" value="1"/>
</dbReference>
<dbReference type="InterPro" id="IPR004563">
    <property type="entry name" value="Apolipo_AcylTrfase"/>
</dbReference>
<proteinExistence type="inferred from homology"/>
<dbReference type="Pfam" id="PF20154">
    <property type="entry name" value="LNT_N"/>
    <property type="match status" value="1"/>
</dbReference>
<dbReference type="NCBIfam" id="TIGR00546">
    <property type="entry name" value="lnt"/>
    <property type="match status" value="1"/>
</dbReference>
<keyword evidence="7 9" id="KW-0472">Membrane</keyword>
<dbReference type="InterPro" id="IPR036526">
    <property type="entry name" value="C-N_Hydrolase_sf"/>
</dbReference>
<keyword evidence="3 9" id="KW-1003">Cell membrane</keyword>
<feature type="transmembrane region" description="Helical" evidence="9">
    <location>
        <begin position="199"/>
        <end position="219"/>
    </location>
</feature>
<dbReference type="InterPro" id="IPR003010">
    <property type="entry name" value="C-N_Hydrolase"/>
</dbReference>
<reference evidence="11" key="2">
    <citation type="submission" date="2020-09" db="EMBL/GenBank/DDBJ databases">
        <authorList>
            <person name="Sun Q."/>
            <person name="Kim S."/>
        </authorList>
    </citation>
    <scope>NUCLEOTIDE SEQUENCE</scope>
    <source>
        <strain evidence="11">KCTC 32255</strain>
    </source>
</reference>
<dbReference type="Pfam" id="PF00795">
    <property type="entry name" value="CN_hydrolase"/>
    <property type="match status" value="1"/>
</dbReference>
<gene>
    <name evidence="9 11" type="primary">lnt</name>
    <name evidence="11" type="ORF">GCM10011614_05450</name>
</gene>
<dbReference type="PANTHER" id="PTHR38686:SF1">
    <property type="entry name" value="APOLIPOPROTEIN N-ACYLTRANSFERASE"/>
    <property type="match status" value="1"/>
</dbReference>
<comment type="function">
    <text evidence="9">Catalyzes the phospholipid dependent N-acylation of the N-terminal cysteine of apolipoprotein, the last step in lipoprotein maturation.</text>
</comment>
<organism evidence="11 12">
    <name type="scientific">Novosphingobium colocasiae</name>
    <dbReference type="NCBI Taxonomy" id="1256513"/>
    <lineage>
        <taxon>Bacteria</taxon>
        <taxon>Pseudomonadati</taxon>
        <taxon>Pseudomonadota</taxon>
        <taxon>Alphaproteobacteria</taxon>
        <taxon>Sphingomonadales</taxon>
        <taxon>Sphingomonadaceae</taxon>
        <taxon>Novosphingobium</taxon>
    </lineage>
</organism>